<dbReference type="EMBL" id="MRVG01000008">
    <property type="protein sequence ID" value="PMB66589.1"/>
    <property type="molecule type" value="Genomic_DNA"/>
</dbReference>
<feature type="short sequence motif" description="Prevents secretion from ER" evidence="6">
    <location>
        <begin position="116"/>
        <end position="119"/>
    </location>
</feature>
<dbReference type="InterPro" id="IPR019013">
    <property type="entry name" value="Vma21"/>
</dbReference>
<evidence type="ECO:0000256" key="6">
    <source>
        <dbReference type="HAMAP-Rule" id="MF_03058"/>
    </source>
</evidence>
<evidence type="ECO:0000256" key="7">
    <source>
        <dbReference type="SAM" id="MobiDB-lite"/>
    </source>
</evidence>
<dbReference type="PANTHER" id="PTHR31792:SF3">
    <property type="entry name" value="VACUOLAR ATPASE ASSEMBLY INTEGRAL MEMBRANE PROTEIN VMA21"/>
    <property type="match status" value="1"/>
</dbReference>
<dbReference type="GO" id="GO:0005789">
    <property type="term" value="C:endoplasmic reticulum membrane"/>
    <property type="evidence" value="ECO:0007669"/>
    <property type="project" value="UniProtKB-SubCell"/>
</dbReference>
<name>A0A2N6NH38_BEABA</name>
<evidence type="ECO:0000256" key="5">
    <source>
        <dbReference type="ARBA" id="ARBA00023329"/>
    </source>
</evidence>
<comment type="similarity">
    <text evidence="6">Belongs to the VMA21 family.</text>
</comment>
<keyword evidence="5 6" id="KW-0968">Cytoplasmic vesicle</keyword>
<gene>
    <name evidence="8" type="primary">vma-21</name>
    <name evidence="8" type="ORF">BM221_007582</name>
</gene>
<protein>
    <submittedName>
        <fullName evidence="8">Vacuolar ATPase assembly integral membrane protein vma-21</fullName>
    </submittedName>
</protein>
<dbReference type="GO" id="GO:0070072">
    <property type="term" value="P:vacuolar proton-transporting V-type ATPase complex assembly"/>
    <property type="evidence" value="ECO:0007669"/>
    <property type="project" value="UniProtKB-UniRule"/>
</dbReference>
<dbReference type="AlphaFoldDB" id="A0A2N6NH38"/>
<keyword evidence="2 6" id="KW-0256">Endoplasmic reticulum</keyword>
<evidence type="ECO:0000256" key="3">
    <source>
        <dbReference type="ARBA" id="ARBA00022989"/>
    </source>
</evidence>
<feature type="transmembrane region" description="Helical" evidence="6">
    <location>
        <begin position="38"/>
        <end position="61"/>
    </location>
</feature>
<dbReference type="OMA" id="AMKEDQT"/>
<evidence type="ECO:0000313" key="9">
    <source>
        <dbReference type="Proteomes" id="UP000235728"/>
    </source>
</evidence>
<evidence type="ECO:0000256" key="2">
    <source>
        <dbReference type="ARBA" id="ARBA00022824"/>
    </source>
</evidence>
<dbReference type="Proteomes" id="UP000235728">
    <property type="component" value="Unassembled WGS sequence"/>
</dbReference>
<dbReference type="Pfam" id="PF09446">
    <property type="entry name" value="VMA21"/>
    <property type="match status" value="1"/>
</dbReference>
<comment type="caution">
    <text evidence="8">The sequence shown here is derived from an EMBL/GenBank/DDBJ whole genome shotgun (WGS) entry which is preliminary data.</text>
</comment>
<keyword evidence="3 6" id="KW-1133">Transmembrane helix</keyword>
<accession>A0A2N6NH38</accession>
<dbReference type="GO" id="GO:0012507">
    <property type="term" value="C:ER to Golgi transport vesicle membrane"/>
    <property type="evidence" value="ECO:0007669"/>
    <property type="project" value="UniProtKB-SubCell"/>
</dbReference>
<keyword evidence="4 6" id="KW-0472">Membrane</keyword>
<dbReference type="GO" id="GO:0033116">
    <property type="term" value="C:endoplasmic reticulum-Golgi intermediate compartment membrane"/>
    <property type="evidence" value="ECO:0007669"/>
    <property type="project" value="UniProtKB-SubCell"/>
</dbReference>
<feature type="region of interest" description="Disordered" evidence="7">
    <location>
        <begin position="1"/>
        <end position="25"/>
    </location>
</feature>
<keyword evidence="1 6" id="KW-0812">Transmembrane</keyword>
<organism evidence="8 9">
    <name type="scientific">Beauveria bassiana</name>
    <name type="common">White muscardine disease fungus</name>
    <name type="synonym">Tritirachium shiotae</name>
    <dbReference type="NCBI Taxonomy" id="176275"/>
    <lineage>
        <taxon>Eukaryota</taxon>
        <taxon>Fungi</taxon>
        <taxon>Dikarya</taxon>
        <taxon>Ascomycota</taxon>
        <taxon>Pezizomycotina</taxon>
        <taxon>Sordariomycetes</taxon>
        <taxon>Hypocreomycetidae</taxon>
        <taxon>Hypocreales</taxon>
        <taxon>Cordycipitaceae</taxon>
        <taxon>Beauveria</taxon>
    </lineage>
</organism>
<evidence type="ECO:0000256" key="4">
    <source>
        <dbReference type="ARBA" id="ARBA00023136"/>
    </source>
</evidence>
<comment type="subcellular location">
    <subcellularLocation>
        <location evidence="6">Endoplasmic reticulum membrane</location>
        <topology evidence="6">Multi-pass membrane protein</topology>
    </subcellularLocation>
    <subcellularLocation>
        <location evidence="6">Endoplasmic reticulum-Golgi intermediate compartment membrane</location>
        <topology evidence="6">Multi-pass membrane protein</topology>
    </subcellularLocation>
    <subcellularLocation>
        <location evidence="6">Cytoplasmic vesicle</location>
        <location evidence="6">COPII-coated vesicle membrane</location>
        <topology evidence="6">Multi-pass membrane protein</topology>
    </subcellularLocation>
</comment>
<dbReference type="HAMAP" id="MF_03058">
    <property type="entry name" value="VMA21"/>
    <property type="match status" value="1"/>
</dbReference>
<evidence type="ECO:0000256" key="1">
    <source>
        <dbReference type="ARBA" id="ARBA00022692"/>
    </source>
</evidence>
<evidence type="ECO:0000313" key="8">
    <source>
        <dbReference type="EMBL" id="PMB66589.1"/>
    </source>
</evidence>
<sequence>MATRRINASEKTILEKDDTENEKSNISPAVPQHVIVKLLGFTLAMIVVPIGSYFLTVHTIFQGARFQSSTLAFTNILGNSSWAGGFAALLANVVLLGYVIVAMNEDDTENVKAKAKKTE</sequence>
<comment type="function">
    <text evidence="6">Required for the assembly of the V0 complex of the vacuolar ATPase (V-ATPase) in the endoplasmic reticulum.</text>
</comment>
<reference evidence="8 9" key="1">
    <citation type="journal article" date="2016" name="Appl. Microbiol. Biotechnol.">
        <title>Characterization of T-DNA insertion mutants with decreased virulence in the entomopathogenic fungus Beauveria bassiana JEF-007.</title>
        <authorList>
            <person name="Kim S."/>
            <person name="Lee S.J."/>
            <person name="Nai Y.S."/>
            <person name="Yu J.S."/>
            <person name="Lee M.R."/>
            <person name="Yang Y.T."/>
            <person name="Kim J.S."/>
        </authorList>
    </citation>
    <scope>NUCLEOTIDE SEQUENCE [LARGE SCALE GENOMIC DNA]</scope>
    <source>
        <strain evidence="8 9">JEF-007</strain>
    </source>
</reference>
<proteinExistence type="inferred from homology"/>
<feature type="transmembrane region" description="Helical" evidence="6">
    <location>
        <begin position="81"/>
        <end position="102"/>
    </location>
</feature>
<dbReference type="PANTHER" id="PTHR31792">
    <property type="entry name" value="VACUOLAR ATPASE ASSEMBLY INTEGRAL MEMBRANE PROTEIN VMA21"/>
    <property type="match status" value="1"/>
</dbReference>